<feature type="domain" description="VOC" evidence="2">
    <location>
        <begin position="190"/>
        <end position="315"/>
    </location>
</feature>
<dbReference type="PANTHER" id="PTHR21366:SF14">
    <property type="entry name" value="GLYOXALASE DOMAIN-CONTAINING PROTEIN 5"/>
    <property type="match status" value="1"/>
</dbReference>
<dbReference type="Pfam" id="PF22632">
    <property type="entry name" value="BphC_D1"/>
    <property type="match status" value="1"/>
</dbReference>
<keyword evidence="3" id="KW-0223">Dioxygenase</keyword>
<keyword evidence="3" id="KW-0560">Oxidoreductase</keyword>
<reference evidence="3 4" key="1">
    <citation type="submission" date="2020-08" db="EMBL/GenBank/DDBJ databases">
        <title>Genomic Encyclopedia of Type Strains, Phase IV (KMG-V): Genome sequencing to study the core and pangenomes of soil and plant-associated prokaryotes.</title>
        <authorList>
            <person name="Whitman W."/>
        </authorList>
    </citation>
    <scope>NUCLEOTIDE SEQUENCE [LARGE SCALE GENOMIC DNA]</scope>
    <source>
        <strain evidence="3 4">JPY162</strain>
    </source>
</reference>
<accession>A0A7W8P826</accession>
<evidence type="ECO:0000259" key="2">
    <source>
        <dbReference type="PROSITE" id="PS51819"/>
    </source>
</evidence>
<protein>
    <submittedName>
        <fullName evidence="3">2,3-dihydroxybiphenyl 1,2-dioxygenase</fullName>
    </submittedName>
</protein>
<name>A0A7W8P826_9BURK</name>
<organism evidence="3 4">
    <name type="scientific">Paraburkholderia youngii</name>
    <dbReference type="NCBI Taxonomy" id="2782701"/>
    <lineage>
        <taxon>Bacteria</taxon>
        <taxon>Pseudomonadati</taxon>
        <taxon>Pseudomonadota</taxon>
        <taxon>Betaproteobacteria</taxon>
        <taxon>Burkholderiales</taxon>
        <taxon>Burkholderiaceae</taxon>
        <taxon>Paraburkholderia</taxon>
    </lineage>
</organism>
<dbReference type="PROSITE" id="PS51819">
    <property type="entry name" value="VOC"/>
    <property type="match status" value="2"/>
</dbReference>
<dbReference type="InterPro" id="IPR050383">
    <property type="entry name" value="GlyoxalaseI/FosfomycinResist"/>
</dbReference>
<dbReference type="RefSeq" id="WP_260332352.1">
    <property type="nucleotide sequence ID" value="NZ_JACHDE010000013.1"/>
</dbReference>
<dbReference type="AlphaFoldDB" id="A0A7W8P826"/>
<dbReference type="InterPro" id="IPR029068">
    <property type="entry name" value="Glyas_Bleomycin-R_OHBP_Dase"/>
</dbReference>
<feature type="compositionally biased region" description="Polar residues" evidence="1">
    <location>
        <begin position="1"/>
        <end position="18"/>
    </location>
</feature>
<evidence type="ECO:0000313" key="4">
    <source>
        <dbReference type="Proteomes" id="UP000592820"/>
    </source>
</evidence>
<dbReference type="PANTHER" id="PTHR21366">
    <property type="entry name" value="GLYOXALASE FAMILY PROTEIN"/>
    <property type="match status" value="1"/>
</dbReference>
<dbReference type="CDD" id="cd07252">
    <property type="entry name" value="BphC1-RGP6_N_like"/>
    <property type="match status" value="1"/>
</dbReference>
<dbReference type="Pfam" id="PF00903">
    <property type="entry name" value="Glyoxalase"/>
    <property type="match status" value="1"/>
</dbReference>
<gene>
    <name evidence="3" type="ORF">HDG41_005605</name>
</gene>
<proteinExistence type="predicted"/>
<dbReference type="Proteomes" id="UP000592820">
    <property type="component" value="Unassembled WGS sequence"/>
</dbReference>
<dbReference type="SUPFAM" id="SSF54593">
    <property type="entry name" value="Glyoxalase/Bleomycin resistance protein/Dihydroxybiphenyl dioxygenase"/>
    <property type="match status" value="1"/>
</dbReference>
<dbReference type="EMBL" id="JACHDE010000013">
    <property type="protein sequence ID" value="MBB5403517.1"/>
    <property type="molecule type" value="Genomic_DNA"/>
</dbReference>
<sequence>MSQTSVRIGRCSSSPDPDTSTHRRVLRTISGPMARHQNLNIRRAMHSVSTLGYMVLGVSDLAAWEGFAVNVLGLQVGRRVAGESLGLRMDDYEQRFLLVKSELDDFLAAGWEFETDAQLDAFVDQARARGAGIVEADREIAEQRRVARLFVCHDPDGISHEFYSCAYRAHTRDAFRSSALRGAFSTGRLGAGHFVTVPKQSARAKAFCQDVLGLKLSDSITGEAAPGVNLDVTFFHARSGRHHSMAVAEVPFPVPKRIHHIMVECTDANDVGLAYDRCKQAGVPILMELGHHPNDQMFSFYMISPSGFAIEFGAGGIVVNDDTWEIKRYSELSDWGHKLNPPPGAPAPKAH</sequence>
<dbReference type="Gene3D" id="3.10.180.10">
    <property type="entry name" value="2,3-Dihydroxybiphenyl 1,2-Dioxygenase, domain 1"/>
    <property type="match status" value="2"/>
</dbReference>
<evidence type="ECO:0000256" key="1">
    <source>
        <dbReference type="SAM" id="MobiDB-lite"/>
    </source>
</evidence>
<dbReference type="GO" id="GO:0051213">
    <property type="term" value="F:dioxygenase activity"/>
    <property type="evidence" value="ECO:0007669"/>
    <property type="project" value="UniProtKB-KW"/>
</dbReference>
<comment type="caution">
    <text evidence="3">The sequence shown here is derived from an EMBL/GenBank/DDBJ whole genome shotgun (WGS) entry which is preliminary data.</text>
</comment>
<feature type="domain" description="VOC" evidence="2">
    <location>
        <begin position="50"/>
        <end position="165"/>
    </location>
</feature>
<dbReference type="InterPro" id="IPR004360">
    <property type="entry name" value="Glyas_Fos-R_dOase_dom"/>
</dbReference>
<evidence type="ECO:0000313" key="3">
    <source>
        <dbReference type="EMBL" id="MBB5403517.1"/>
    </source>
</evidence>
<feature type="region of interest" description="Disordered" evidence="1">
    <location>
        <begin position="1"/>
        <end position="22"/>
    </location>
</feature>
<dbReference type="InterPro" id="IPR037523">
    <property type="entry name" value="VOC_core"/>
</dbReference>
<dbReference type="CDD" id="cd07237">
    <property type="entry name" value="BphC1-RGP6_C_like"/>
    <property type="match status" value="1"/>
</dbReference>